<keyword evidence="1" id="KW-0472">Membrane</keyword>
<gene>
    <name evidence="2" type="ORF">US96_C0038G0001</name>
</gene>
<accession>A0A0G0MKH7</accession>
<name>A0A0G0MKH7_9BACT</name>
<keyword evidence="1" id="KW-1133">Transmembrane helix</keyword>
<dbReference type="Proteomes" id="UP000034181">
    <property type="component" value="Unassembled WGS sequence"/>
</dbReference>
<dbReference type="AlphaFoldDB" id="A0A0G0MKH7"/>
<feature type="transmembrane region" description="Helical" evidence="1">
    <location>
        <begin position="12"/>
        <end position="38"/>
    </location>
</feature>
<comment type="caution">
    <text evidence="2">The sequence shown here is derived from an EMBL/GenBank/DDBJ whole genome shotgun (WGS) entry which is preliminary data.</text>
</comment>
<evidence type="ECO:0000313" key="3">
    <source>
        <dbReference type="Proteomes" id="UP000034181"/>
    </source>
</evidence>
<keyword evidence="1" id="KW-0812">Transmembrane</keyword>
<reference evidence="2 3" key="1">
    <citation type="journal article" date="2015" name="Nature">
        <title>rRNA introns, odd ribosomes, and small enigmatic genomes across a large radiation of phyla.</title>
        <authorList>
            <person name="Brown C.T."/>
            <person name="Hug L.A."/>
            <person name="Thomas B.C."/>
            <person name="Sharon I."/>
            <person name="Castelle C.J."/>
            <person name="Singh A."/>
            <person name="Wilkins M.J."/>
            <person name="Williams K.H."/>
            <person name="Banfield J.F."/>
        </authorList>
    </citation>
    <scope>NUCLEOTIDE SEQUENCE [LARGE SCALE GENOMIC DNA]</scope>
</reference>
<evidence type="ECO:0000313" key="2">
    <source>
        <dbReference type="EMBL" id="KKQ74204.1"/>
    </source>
</evidence>
<evidence type="ECO:0000256" key="1">
    <source>
        <dbReference type="SAM" id="Phobius"/>
    </source>
</evidence>
<evidence type="ECO:0008006" key="4">
    <source>
        <dbReference type="Google" id="ProtNLM"/>
    </source>
</evidence>
<sequence length="132" mass="14442">MFYKNLKLNKKGQVLIEAVIAIAVVAFVMSGIVAALILSVNNATFSKNQNLATNFAQEGIDIARDLKDSDFQAFSTLQGYYCIDEGDIAIDPSKTTCSKNVDSAFTRRVYINQNGGKDTSNNRGEGKTEDDF</sequence>
<protein>
    <recommendedName>
        <fullName evidence="4">Type II secretion system protein</fullName>
    </recommendedName>
</protein>
<dbReference type="EMBL" id="LBUZ01000038">
    <property type="protein sequence ID" value="KKQ74204.1"/>
    <property type="molecule type" value="Genomic_DNA"/>
</dbReference>
<proteinExistence type="predicted"/>
<organism evidence="2 3">
    <name type="scientific">Candidatus Woesebacteria bacterium GW2011_GWB1_38_5b</name>
    <dbReference type="NCBI Taxonomy" id="1618569"/>
    <lineage>
        <taxon>Bacteria</taxon>
        <taxon>Candidatus Woeseibacteriota</taxon>
    </lineage>
</organism>